<evidence type="ECO:0000256" key="3">
    <source>
        <dbReference type="ARBA" id="ARBA00023315"/>
    </source>
</evidence>
<evidence type="ECO:0000313" key="5">
    <source>
        <dbReference type="Proteomes" id="UP000242715"/>
    </source>
</evidence>
<keyword evidence="3" id="KW-0012">Acyltransferase</keyword>
<dbReference type="EMBL" id="DF973421">
    <property type="protein sequence ID" value="GAU30256.1"/>
    <property type="molecule type" value="Genomic_DNA"/>
</dbReference>
<evidence type="ECO:0000256" key="1">
    <source>
        <dbReference type="ARBA" id="ARBA00009861"/>
    </source>
</evidence>
<dbReference type="Gene3D" id="3.30.559.10">
    <property type="entry name" value="Chloramphenicol acetyltransferase-like domain"/>
    <property type="match status" value="1"/>
</dbReference>
<dbReference type="PANTHER" id="PTHR31623:SF122">
    <property type="entry name" value="HXXXD-TYPE ACYL-TRANSFERASE FAMILY PROTEIN"/>
    <property type="match status" value="1"/>
</dbReference>
<accession>A0A2Z6MC45</accession>
<evidence type="ECO:0000313" key="4">
    <source>
        <dbReference type="EMBL" id="GAU30256.1"/>
    </source>
</evidence>
<dbReference type="GO" id="GO:0016746">
    <property type="term" value="F:acyltransferase activity"/>
    <property type="evidence" value="ECO:0007669"/>
    <property type="project" value="UniProtKB-KW"/>
</dbReference>
<dbReference type="InterPro" id="IPR023213">
    <property type="entry name" value="CAT-like_dom_sf"/>
</dbReference>
<dbReference type="AlphaFoldDB" id="A0A2Z6MC45"/>
<reference evidence="5" key="1">
    <citation type="journal article" date="2017" name="Front. Plant Sci.">
        <title>Climate Clever Clovers: New Paradigm to Reduce the Environmental Footprint of Ruminants by Breeding Low Methanogenic Forages Utilizing Haplotype Variation.</title>
        <authorList>
            <person name="Kaur P."/>
            <person name="Appels R."/>
            <person name="Bayer P.E."/>
            <person name="Keeble-Gagnere G."/>
            <person name="Wang J."/>
            <person name="Hirakawa H."/>
            <person name="Shirasawa K."/>
            <person name="Vercoe P."/>
            <person name="Stefanova K."/>
            <person name="Durmic Z."/>
            <person name="Nichols P."/>
            <person name="Revell C."/>
            <person name="Isobe S.N."/>
            <person name="Edwards D."/>
            <person name="Erskine W."/>
        </authorList>
    </citation>
    <scope>NUCLEOTIDE SEQUENCE [LARGE SCALE GENOMIC DNA]</scope>
    <source>
        <strain evidence="5">cv. Daliak</strain>
    </source>
</reference>
<protein>
    <submittedName>
        <fullName evidence="4">Uncharacterized protein</fullName>
    </submittedName>
</protein>
<gene>
    <name evidence="4" type="ORF">TSUD_68080</name>
</gene>
<dbReference type="Pfam" id="PF02458">
    <property type="entry name" value="Transferase"/>
    <property type="match status" value="1"/>
</dbReference>
<dbReference type="PANTHER" id="PTHR31623">
    <property type="entry name" value="F21J9.9"/>
    <property type="match status" value="1"/>
</dbReference>
<evidence type="ECO:0000256" key="2">
    <source>
        <dbReference type="ARBA" id="ARBA00022679"/>
    </source>
</evidence>
<keyword evidence="5" id="KW-1185">Reference proteome</keyword>
<name>A0A2Z6MC45_TRISU</name>
<organism evidence="4 5">
    <name type="scientific">Trifolium subterraneum</name>
    <name type="common">Subterranean clover</name>
    <dbReference type="NCBI Taxonomy" id="3900"/>
    <lineage>
        <taxon>Eukaryota</taxon>
        <taxon>Viridiplantae</taxon>
        <taxon>Streptophyta</taxon>
        <taxon>Embryophyta</taxon>
        <taxon>Tracheophyta</taxon>
        <taxon>Spermatophyta</taxon>
        <taxon>Magnoliopsida</taxon>
        <taxon>eudicotyledons</taxon>
        <taxon>Gunneridae</taxon>
        <taxon>Pentapetalae</taxon>
        <taxon>rosids</taxon>
        <taxon>fabids</taxon>
        <taxon>Fabales</taxon>
        <taxon>Fabaceae</taxon>
        <taxon>Papilionoideae</taxon>
        <taxon>50 kb inversion clade</taxon>
        <taxon>NPAAA clade</taxon>
        <taxon>Hologalegina</taxon>
        <taxon>IRL clade</taxon>
        <taxon>Trifolieae</taxon>
        <taxon>Trifolium</taxon>
    </lineage>
</organism>
<comment type="similarity">
    <text evidence="1">Belongs to the plant acyltransferase family.</text>
</comment>
<dbReference type="OrthoDB" id="671439at2759"/>
<proteinExistence type="inferred from homology"/>
<sequence>MDWNENAATAFNFMNDWAKLNREEEDSNSKLLLPYNLLYAGDTIFPQGNLQNFPEREFVIDKTIVCKRFVFEASKIKLLKNMVNSNSHAVKNSTRVEVVTSLIYKCVVFALGLNYKTTSLRMAVDLRKRMLLRTQNYMT</sequence>
<keyword evidence="2" id="KW-0808">Transferase</keyword>
<dbReference type="Proteomes" id="UP000242715">
    <property type="component" value="Unassembled WGS sequence"/>
</dbReference>